<comment type="caution">
    <text evidence="12">The sequence shown here is derived from an EMBL/GenBank/DDBJ whole genome shotgun (WGS) entry which is preliminary data.</text>
</comment>
<protein>
    <recommendedName>
        <fullName evidence="4 10">Glutamyl-tRNA(Gln) amidotransferase subunit A</fullName>
        <shortName evidence="10">Glu-ADT subunit A</shortName>
        <ecNumber evidence="3 10">6.3.5.7</ecNumber>
    </recommendedName>
</protein>
<feature type="active site" description="Charge relay system" evidence="10">
    <location>
        <position position="75"/>
    </location>
</feature>
<evidence type="ECO:0000256" key="5">
    <source>
        <dbReference type="ARBA" id="ARBA00022598"/>
    </source>
</evidence>
<evidence type="ECO:0000256" key="10">
    <source>
        <dbReference type="HAMAP-Rule" id="MF_00120"/>
    </source>
</evidence>
<keyword evidence="6 10" id="KW-0547">Nucleotide-binding</keyword>
<evidence type="ECO:0000259" key="11">
    <source>
        <dbReference type="Pfam" id="PF01425"/>
    </source>
</evidence>
<dbReference type="Proteomes" id="UP001575105">
    <property type="component" value="Unassembled WGS sequence"/>
</dbReference>
<keyword evidence="13" id="KW-1185">Reference proteome</keyword>
<dbReference type="Pfam" id="PF01425">
    <property type="entry name" value="Amidase"/>
    <property type="match status" value="1"/>
</dbReference>
<dbReference type="EC" id="6.3.5.7" evidence="3 10"/>
<dbReference type="PROSITE" id="PS00571">
    <property type="entry name" value="AMIDASES"/>
    <property type="match status" value="1"/>
</dbReference>
<evidence type="ECO:0000256" key="2">
    <source>
        <dbReference type="ARBA" id="ARBA00011123"/>
    </source>
</evidence>
<accession>A0ABV4UAZ1</accession>
<evidence type="ECO:0000256" key="1">
    <source>
        <dbReference type="ARBA" id="ARBA00008069"/>
    </source>
</evidence>
<feature type="active site" description="Charge relay system" evidence="10">
    <location>
        <position position="150"/>
    </location>
</feature>
<dbReference type="Gene3D" id="3.90.1300.10">
    <property type="entry name" value="Amidase signature (AS) domain"/>
    <property type="match status" value="1"/>
</dbReference>
<dbReference type="InterPro" id="IPR000120">
    <property type="entry name" value="Amidase"/>
</dbReference>
<comment type="similarity">
    <text evidence="1 10">Belongs to the amidase family. GatA subfamily.</text>
</comment>
<dbReference type="InterPro" id="IPR023631">
    <property type="entry name" value="Amidase_dom"/>
</dbReference>
<proteinExistence type="inferred from homology"/>
<dbReference type="InterPro" id="IPR020556">
    <property type="entry name" value="Amidase_CS"/>
</dbReference>
<dbReference type="HAMAP" id="MF_00120">
    <property type="entry name" value="GatA"/>
    <property type="match status" value="1"/>
</dbReference>
<dbReference type="SUPFAM" id="SSF75304">
    <property type="entry name" value="Amidase signature (AS) enzymes"/>
    <property type="match status" value="1"/>
</dbReference>
<evidence type="ECO:0000256" key="9">
    <source>
        <dbReference type="ARBA" id="ARBA00047407"/>
    </source>
</evidence>
<comment type="catalytic activity">
    <reaction evidence="9 10">
        <text>L-glutamyl-tRNA(Gln) + L-glutamine + ATP + H2O = L-glutaminyl-tRNA(Gln) + L-glutamate + ADP + phosphate + H(+)</text>
        <dbReference type="Rhea" id="RHEA:17521"/>
        <dbReference type="Rhea" id="RHEA-COMP:9681"/>
        <dbReference type="Rhea" id="RHEA-COMP:9684"/>
        <dbReference type="ChEBI" id="CHEBI:15377"/>
        <dbReference type="ChEBI" id="CHEBI:15378"/>
        <dbReference type="ChEBI" id="CHEBI:29985"/>
        <dbReference type="ChEBI" id="CHEBI:30616"/>
        <dbReference type="ChEBI" id="CHEBI:43474"/>
        <dbReference type="ChEBI" id="CHEBI:58359"/>
        <dbReference type="ChEBI" id="CHEBI:78520"/>
        <dbReference type="ChEBI" id="CHEBI:78521"/>
        <dbReference type="ChEBI" id="CHEBI:456216"/>
        <dbReference type="EC" id="6.3.5.7"/>
    </reaction>
</comment>
<name>A0ABV4UAZ1_9BACT</name>
<organism evidence="12 13">
    <name type="scientific">Natronomicrosphaera hydrolytica</name>
    <dbReference type="NCBI Taxonomy" id="3242702"/>
    <lineage>
        <taxon>Bacteria</taxon>
        <taxon>Pseudomonadati</taxon>
        <taxon>Planctomycetota</taxon>
        <taxon>Phycisphaerae</taxon>
        <taxon>Phycisphaerales</taxon>
        <taxon>Phycisphaeraceae</taxon>
        <taxon>Natronomicrosphaera</taxon>
    </lineage>
</organism>
<evidence type="ECO:0000256" key="7">
    <source>
        <dbReference type="ARBA" id="ARBA00022840"/>
    </source>
</evidence>
<dbReference type="InterPro" id="IPR004412">
    <property type="entry name" value="GatA"/>
</dbReference>
<sequence>MNPTETTLVELRDAIAAKDVSAEQATRAYLDRIESLDGKLHAYHEVFAERAMERARDVDAGKLTGALAGVPVAIKDVLATQRGTTTCSSRMLEGFKAPYRATVVRKLEEAGAIILGKTNMDEFAMGSSCEHCAWGPVTNPWGENRVPGGSSGGAAAAMAADMCAGSIGSDTGGSIRQPASLCGVVGLKPTYGRVSRWGLVAFASSLDQLGPFSHTIADAALLLKVMAGHDPLDSTSANIAVPDDLDDVDIKPEKLRIGLAKQYMSDQNDPAMNEAIEKAKQVYQQLGAEIVEVDLPHTDYGIPVYYIVATAEASSNLARYDGVHYGHRTTQAEDLVDLYSRSRSEGFGDEVKRRIMLGTYALSSGYYDAYYLRALKVRRLIKQDFDSAFEKCDAILCPTTTGPAFKMGEKTDDPLSMYLNDVYTVPASLAGIPGVTLPGGFADAEGQRLPLGIQLLGPAYQEAKLLRIARCYEAQTDHHRARPTTAGAV</sequence>
<evidence type="ECO:0000256" key="6">
    <source>
        <dbReference type="ARBA" id="ARBA00022741"/>
    </source>
</evidence>
<keyword evidence="7 10" id="KW-0067">ATP-binding</keyword>
<dbReference type="NCBIfam" id="TIGR00132">
    <property type="entry name" value="gatA"/>
    <property type="match status" value="1"/>
</dbReference>
<feature type="domain" description="Amidase" evidence="11">
    <location>
        <begin position="25"/>
        <end position="466"/>
    </location>
</feature>
<dbReference type="RefSeq" id="WP_425346405.1">
    <property type="nucleotide sequence ID" value="NZ_JBGUBD010000009.1"/>
</dbReference>
<evidence type="ECO:0000313" key="12">
    <source>
        <dbReference type="EMBL" id="MFA9479483.1"/>
    </source>
</evidence>
<evidence type="ECO:0000256" key="3">
    <source>
        <dbReference type="ARBA" id="ARBA00012739"/>
    </source>
</evidence>
<dbReference type="EMBL" id="JBGUBD010000009">
    <property type="protein sequence ID" value="MFA9479483.1"/>
    <property type="molecule type" value="Genomic_DNA"/>
</dbReference>
<feature type="active site" description="Acyl-ester intermediate" evidence="10">
    <location>
        <position position="174"/>
    </location>
</feature>
<dbReference type="PIRSF" id="PIRSF001221">
    <property type="entry name" value="Amidase_fungi"/>
    <property type="match status" value="1"/>
</dbReference>
<evidence type="ECO:0000313" key="13">
    <source>
        <dbReference type="Proteomes" id="UP001575105"/>
    </source>
</evidence>
<reference evidence="12 13" key="1">
    <citation type="submission" date="2024-08" db="EMBL/GenBank/DDBJ databases">
        <title>Whole-genome sequencing of halo(alkali)philic microorganisms from hypersaline lakes.</title>
        <authorList>
            <person name="Sorokin D.Y."/>
            <person name="Merkel A.Y."/>
            <person name="Messina E."/>
            <person name="Yakimov M."/>
        </authorList>
    </citation>
    <scope>NUCLEOTIDE SEQUENCE [LARGE SCALE GENOMIC DNA]</scope>
    <source>
        <strain evidence="12 13">AB-hyl4</strain>
    </source>
</reference>
<dbReference type="InterPro" id="IPR036928">
    <property type="entry name" value="AS_sf"/>
</dbReference>
<gene>
    <name evidence="10 12" type="primary">gatA</name>
    <name evidence="12" type="ORF">ACERK3_14435</name>
</gene>
<keyword evidence="5 10" id="KW-0436">Ligase</keyword>
<evidence type="ECO:0000256" key="8">
    <source>
        <dbReference type="ARBA" id="ARBA00022917"/>
    </source>
</evidence>
<comment type="subunit">
    <text evidence="2 10">Heterotrimer of A, B and C subunits.</text>
</comment>
<evidence type="ECO:0000256" key="4">
    <source>
        <dbReference type="ARBA" id="ARBA00014428"/>
    </source>
</evidence>
<dbReference type="PANTHER" id="PTHR11895">
    <property type="entry name" value="TRANSAMIDASE"/>
    <property type="match status" value="1"/>
</dbReference>
<keyword evidence="8 10" id="KW-0648">Protein biosynthesis</keyword>
<dbReference type="PANTHER" id="PTHR11895:SF151">
    <property type="entry name" value="GLUTAMYL-TRNA(GLN) AMIDOTRANSFERASE SUBUNIT A"/>
    <property type="match status" value="1"/>
</dbReference>
<comment type="function">
    <text evidence="10">Allows the formation of correctly charged Gln-tRNA(Gln) through the transamidation of misacylated Glu-tRNA(Gln) in organisms which lack glutaminyl-tRNA synthetase. The reaction takes place in the presence of glutamine and ATP through an activated gamma-phospho-Glu-tRNA(Gln).</text>
</comment>